<evidence type="ECO:0000313" key="2">
    <source>
        <dbReference type="Proteomes" id="UP001164539"/>
    </source>
</evidence>
<sequence length="523" mass="56442">MEGLTLTGLLKQVTEEFPSKRALSVSGKFDLTYSRLHELVERAASRLVTLGINAGDVVALTFPNTVEFVIMFLAVIRARATAAPLNSAYTSEEFEFYLSDSESKLLLTPLEGNASAQAAASKLNIQHATATLLDADSELALSLTQSVSHPNAISKVINDPSDVALFLHTSGTTSRPKGVQLTQMNLASSVQNIKSVYELTESDSTVIVLPLFHVHGLLAGLLSSLGAGAAVTLPAAGRFSASTFWQDMLTYNATWYTAVPTIHQIILDRHLANPEPVYPKLRFIRSCSASLAPVILARLEEAFGAPVLEAYAMTEATHLMSSNPLPENGPHKPGSVGRPVGQEMAILDENGVPQEPEAKGEVCIRGPNVTKGYKNNPEANKAAFQFGWFHTGDIGYFDSDGYLHLVGRIKELINRGGEKISPIEVDAVLLSHPDIAQAVAFGVPDDKYGEEINCAIIPREGSNIDQDEVLRFCKKNLAAFKVPKRVFITDSLPKTASGKIQRRIVAEHFLAQVSAAKVPKFGA</sequence>
<protein>
    <submittedName>
        <fullName evidence="1">CoA ligase</fullName>
    </submittedName>
</protein>
<keyword evidence="1" id="KW-0436">Ligase</keyword>
<comment type="caution">
    <text evidence="1">The sequence shown here is derived from an EMBL/GenBank/DDBJ whole genome shotgun (WGS) entry which is preliminary data.</text>
</comment>
<accession>A0ACC1X3K0</accession>
<evidence type="ECO:0000313" key="1">
    <source>
        <dbReference type="EMBL" id="KAJ4706030.1"/>
    </source>
</evidence>
<dbReference type="Proteomes" id="UP001164539">
    <property type="component" value="Chromosome 11"/>
</dbReference>
<dbReference type="EMBL" id="CM051404">
    <property type="protein sequence ID" value="KAJ4706030.1"/>
    <property type="molecule type" value="Genomic_DNA"/>
</dbReference>
<reference evidence="1 2" key="1">
    <citation type="journal article" date="2023" name="Science">
        <title>Complex scaffold remodeling in plant triterpene biosynthesis.</title>
        <authorList>
            <person name="De La Pena R."/>
            <person name="Hodgson H."/>
            <person name="Liu J.C."/>
            <person name="Stephenson M.J."/>
            <person name="Martin A.C."/>
            <person name="Owen C."/>
            <person name="Harkess A."/>
            <person name="Leebens-Mack J."/>
            <person name="Jimenez L.E."/>
            <person name="Osbourn A."/>
            <person name="Sattely E.S."/>
        </authorList>
    </citation>
    <scope>NUCLEOTIDE SEQUENCE [LARGE SCALE GENOMIC DNA]</scope>
    <source>
        <strain evidence="2">cv. JPN11</strain>
        <tissue evidence="1">Leaf</tissue>
    </source>
</reference>
<organism evidence="1 2">
    <name type="scientific">Melia azedarach</name>
    <name type="common">Chinaberry tree</name>
    <dbReference type="NCBI Taxonomy" id="155640"/>
    <lineage>
        <taxon>Eukaryota</taxon>
        <taxon>Viridiplantae</taxon>
        <taxon>Streptophyta</taxon>
        <taxon>Embryophyta</taxon>
        <taxon>Tracheophyta</taxon>
        <taxon>Spermatophyta</taxon>
        <taxon>Magnoliopsida</taxon>
        <taxon>eudicotyledons</taxon>
        <taxon>Gunneridae</taxon>
        <taxon>Pentapetalae</taxon>
        <taxon>rosids</taxon>
        <taxon>malvids</taxon>
        <taxon>Sapindales</taxon>
        <taxon>Meliaceae</taxon>
        <taxon>Melia</taxon>
    </lineage>
</organism>
<gene>
    <name evidence="1" type="ORF">OWV82_019735</name>
</gene>
<proteinExistence type="predicted"/>
<keyword evidence="2" id="KW-1185">Reference proteome</keyword>
<name>A0ACC1X3K0_MELAZ</name>